<dbReference type="VEuPathDB" id="TriTrypDB:Lsey_0458_0050"/>
<feature type="region of interest" description="Disordered" evidence="1">
    <location>
        <begin position="364"/>
        <end position="402"/>
    </location>
</feature>
<feature type="region of interest" description="Disordered" evidence="1">
    <location>
        <begin position="101"/>
        <end position="149"/>
    </location>
</feature>
<dbReference type="AlphaFoldDB" id="A0A0N0P2J3"/>
<evidence type="ECO:0000313" key="3">
    <source>
        <dbReference type="Proteomes" id="UP000038009"/>
    </source>
</evidence>
<feature type="compositionally biased region" description="Low complexity" evidence="1">
    <location>
        <begin position="130"/>
        <end position="149"/>
    </location>
</feature>
<evidence type="ECO:0000256" key="1">
    <source>
        <dbReference type="SAM" id="MobiDB-lite"/>
    </source>
</evidence>
<feature type="compositionally biased region" description="Basic and acidic residues" evidence="1">
    <location>
        <begin position="818"/>
        <end position="832"/>
    </location>
</feature>
<organism evidence="2 3">
    <name type="scientific">Leptomonas seymouri</name>
    <dbReference type="NCBI Taxonomy" id="5684"/>
    <lineage>
        <taxon>Eukaryota</taxon>
        <taxon>Discoba</taxon>
        <taxon>Euglenozoa</taxon>
        <taxon>Kinetoplastea</taxon>
        <taxon>Metakinetoplastina</taxon>
        <taxon>Trypanosomatida</taxon>
        <taxon>Trypanosomatidae</taxon>
        <taxon>Leishmaniinae</taxon>
        <taxon>Leptomonas</taxon>
    </lineage>
</organism>
<feature type="region of interest" description="Disordered" evidence="1">
    <location>
        <begin position="686"/>
        <end position="718"/>
    </location>
</feature>
<reference evidence="2 3" key="1">
    <citation type="journal article" date="2015" name="PLoS Pathog.">
        <title>Leptomonas seymouri: Adaptations to the Dixenous Life Cycle Analyzed by Genome Sequencing, Transcriptome Profiling and Co-infection with Leishmania donovani.</title>
        <authorList>
            <person name="Kraeva N."/>
            <person name="Butenko A."/>
            <person name="Hlavacova J."/>
            <person name="Kostygov A."/>
            <person name="Myskova J."/>
            <person name="Grybchuk D."/>
            <person name="Lestinova T."/>
            <person name="Votypka J."/>
            <person name="Volf P."/>
            <person name="Opperdoes F."/>
            <person name="Flegontov P."/>
            <person name="Lukes J."/>
            <person name="Yurchenko V."/>
        </authorList>
    </citation>
    <scope>NUCLEOTIDE SEQUENCE [LARGE SCALE GENOMIC DNA]</scope>
    <source>
        <strain evidence="2 3">ATCC 30220</strain>
    </source>
</reference>
<accession>A0A0N0P2J3</accession>
<feature type="region of interest" description="Disordered" evidence="1">
    <location>
        <begin position="175"/>
        <end position="230"/>
    </location>
</feature>
<feature type="region of interest" description="Disordered" evidence="1">
    <location>
        <begin position="1"/>
        <end position="28"/>
    </location>
</feature>
<feature type="region of interest" description="Disordered" evidence="1">
    <location>
        <begin position="242"/>
        <end position="265"/>
    </location>
</feature>
<feature type="region of interest" description="Disordered" evidence="1">
    <location>
        <begin position="289"/>
        <end position="315"/>
    </location>
</feature>
<feature type="compositionally biased region" description="Polar residues" evidence="1">
    <location>
        <begin position="196"/>
        <end position="225"/>
    </location>
</feature>
<feature type="region of interest" description="Disordered" evidence="1">
    <location>
        <begin position="468"/>
        <end position="568"/>
    </location>
</feature>
<feature type="compositionally biased region" description="Low complexity" evidence="1">
    <location>
        <begin position="530"/>
        <end position="540"/>
    </location>
</feature>
<comment type="caution">
    <text evidence="2">The sequence shown here is derived from an EMBL/GenBank/DDBJ whole genome shotgun (WGS) entry which is preliminary data.</text>
</comment>
<dbReference type="OrthoDB" id="267969at2759"/>
<sequence length="1056" mass="108244">MLVVEGVPQQRADEGTPVKGAADSLQVGETRSATSTPLLTPSSTAALSASSALLARLSASGVLVEFADDMLAHIIHEAADALIERRVGGETGLTEKQAVALATSKDGSERRAVGGLGASVKEQSAHDDAAASTSARTSPSNASSTSPASTLALLPPQAAAAVAAVTHTQVFPQYEDADWGGGETEQEASVGVGIASPQQQPRTSSSFTSNNADEAVSNAATSRSAEASLKPTEATIHASNSTVFPSADPHEQPWQAQQLANSAQPEALQPVTAVDTPFSPLSLLSTATSAGEYEGEPSSLATQGVRQPLNLTPPPSRGLSPLFASVGNAPLSSAIVAGADQGTEAEERTLFLDTSRDDWAEALPHRPADAPRNQHDNPDGDLLNTASRPSSTSEGGEGEGSTSTAAIAVGWAASRLGASQTSAASAVTALHEGQAFTVGALEAASGNMTALLIRDAVRLLPANDGHHASAPLCPTKGSNHSNGLTGERHLSPSLSPERLDRVRQPSPAPSQTLLSTDAKEGNEKPAVTRSSSSSSNSSISELRPGFAKSDTQEALPLPPSSAPSPTALVGAPAVAPGITSGEARTDLASLTTLVTAVATPNDFIEQLRQQDAEKKAAAYQQSRYLSHREISLVVAEYLTSEVVAAQVQELGPPEALTASAIALVLSVGLVRRVTVANRRARRRVAAPMNGLARPGEPSAETRAAAGEPGKHAPAGIADASGPLVQRQSHNLIDAFPTSADADDNSASDTDLPPSSPSLGRHGFGGAVGDFAAGQEGDGDGFPTGAAALAAREGSGGVPSTSPLPPDGSAGAAAAAAVDAEKAADDPAKRKLPPEWSAGLRGVAERVACDFMDYASRRVLLGQGEGQSNQDRLRTTEEVLRDALSTVNIHAMFTQELRAHDVARLTVYYLDLAMDGAGDRPDPHYAPAALGEHNIFGRRSSGDVDEKDGFVSSPSFPPTPPAETGRTFAMGGGNLVNSNASPTSVSGPSALSPKLHPRNETFLTAATAIHTRRAGLMQQVLEQCVSNVMNDLIGDTVGWLSTTFLQPAACSAGVSRP</sequence>
<evidence type="ECO:0000313" key="2">
    <source>
        <dbReference type="EMBL" id="KPI83019.1"/>
    </source>
</evidence>
<feature type="compositionally biased region" description="Polar residues" evidence="1">
    <location>
        <begin position="254"/>
        <end position="264"/>
    </location>
</feature>
<feature type="region of interest" description="Disordered" evidence="1">
    <location>
        <begin position="735"/>
        <end position="832"/>
    </location>
</feature>
<gene>
    <name evidence="2" type="ORF">ABL78_7966</name>
</gene>
<feature type="compositionally biased region" description="Low complexity" evidence="1">
    <location>
        <begin position="390"/>
        <end position="402"/>
    </location>
</feature>
<proteinExistence type="predicted"/>
<dbReference type="Proteomes" id="UP000038009">
    <property type="component" value="Unassembled WGS sequence"/>
</dbReference>
<keyword evidence="3" id="KW-1185">Reference proteome</keyword>
<feature type="compositionally biased region" description="Basic and acidic residues" evidence="1">
    <location>
        <begin position="364"/>
        <end position="378"/>
    </location>
</feature>
<dbReference type="EMBL" id="LJSK01000458">
    <property type="protein sequence ID" value="KPI83019.1"/>
    <property type="molecule type" value="Genomic_DNA"/>
</dbReference>
<name>A0A0N0P2J3_LEPSE</name>
<protein>
    <submittedName>
        <fullName evidence="2">Kinetoplast-associated protein-like protein</fullName>
    </submittedName>
</protein>